<evidence type="ECO:0000259" key="2">
    <source>
        <dbReference type="Pfam" id="PF07742"/>
    </source>
</evidence>
<comment type="similarity">
    <text evidence="1">Belongs to the BTG family.</text>
</comment>
<dbReference type="Gene3D" id="3.90.640.90">
    <property type="entry name" value="Anti-proliferative protein, N-terminal domain"/>
    <property type="match status" value="1"/>
</dbReference>
<dbReference type="Pfam" id="PF07742">
    <property type="entry name" value="BTG"/>
    <property type="match status" value="1"/>
</dbReference>
<dbReference type="InterPro" id="IPR036054">
    <property type="entry name" value="BTG-like_sf"/>
</dbReference>
<evidence type="ECO:0000313" key="3">
    <source>
        <dbReference type="EMBL" id="ACO14367.1"/>
    </source>
</evidence>
<sequence length="91" mass="10195">MHTLCARGTMKPEITAAVGFLSRFLRIKGHVNDRQLQTFSASLQDILSGKTMVHVVLVHNVHYFKCMTSLGRVCVKNNVIFQTICSALITF</sequence>
<reference evidence="3" key="2">
    <citation type="submission" date="2010-07" db="EMBL/GenBank/DDBJ databases">
        <title>Esox lucius ESTs and full-length cDNAs.</title>
        <authorList>
            <consortium name="cGRASP (B.F. Koop &amp; W.S. Davidson)"/>
            <person name="Leong J."/>
            <person name="Jantzen S."/>
            <person name="Cooper G."/>
            <person name="Davidson W.S."/>
            <person name="Koop B.F."/>
        </authorList>
    </citation>
    <scope>NUCLEOTIDE SEQUENCE</scope>
    <source>
        <tissue evidence="3">Head kidney</tissue>
    </source>
</reference>
<gene>
    <name evidence="3" type="primary">BTG1</name>
</gene>
<proteinExistence type="evidence at transcript level"/>
<dbReference type="EMBL" id="BT079943">
    <property type="protein sequence ID" value="ACO14367.1"/>
    <property type="molecule type" value="mRNA"/>
</dbReference>
<evidence type="ECO:0000256" key="1">
    <source>
        <dbReference type="ARBA" id="ARBA00007989"/>
    </source>
</evidence>
<feature type="domain" description="Anti-proliferative protein" evidence="2">
    <location>
        <begin position="10"/>
        <end position="50"/>
    </location>
</feature>
<reference evidence="3" key="1">
    <citation type="journal article" date="2010" name="BMC Genomics">
        <title>Salmo salar and Esox lucius full-length cDNA sequences reveal changes in evolutionary pressures on a post-tetraploidization genome.</title>
        <authorList>
            <person name="Leong J.S."/>
            <person name="Jantzen S.G."/>
            <person name="von Schalburg K.R."/>
            <person name="Cooper G.A."/>
            <person name="Messmer A.M."/>
            <person name="Liao N.Y."/>
            <person name="Munro S."/>
            <person name="Moore R."/>
            <person name="Holt R.A."/>
            <person name="Jones S.J."/>
            <person name="Davidson W.S."/>
            <person name="Koop B.F."/>
        </authorList>
    </citation>
    <scope>NUCLEOTIDE SEQUENCE</scope>
    <source>
        <tissue evidence="3">Head kidney</tissue>
    </source>
</reference>
<protein>
    <submittedName>
        <fullName evidence="3">BTG1</fullName>
    </submittedName>
</protein>
<accession>C1BZB4</accession>
<organism evidence="3">
    <name type="scientific">Esox lucius</name>
    <name type="common">Northern pike</name>
    <dbReference type="NCBI Taxonomy" id="8010"/>
    <lineage>
        <taxon>Eukaryota</taxon>
        <taxon>Metazoa</taxon>
        <taxon>Chordata</taxon>
        <taxon>Craniata</taxon>
        <taxon>Vertebrata</taxon>
        <taxon>Euteleostomi</taxon>
        <taxon>Actinopterygii</taxon>
        <taxon>Neopterygii</taxon>
        <taxon>Teleostei</taxon>
        <taxon>Protacanthopterygii</taxon>
        <taxon>Esociformes</taxon>
        <taxon>Esocidae</taxon>
        <taxon>Esox</taxon>
    </lineage>
</organism>
<dbReference type="AlphaFoldDB" id="C1BZB4"/>
<dbReference type="InterPro" id="IPR002087">
    <property type="entry name" value="Anti_prolifrtn"/>
</dbReference>
<dbReference type="SUPFAM" id="SSF160696">
    <property type="entry name" value="BTG domain-like"/>
    <property type="match status" value="1"/>
</dbReference>
<name>C1BZB4_ESOLU</name>